<gene>
    <name evidence="2" type="ORF">Pan265_14090</name>
</gene>
<evidence type="ECO:0000313" key="2">
    <source>
        <dbReference type="EMBL" id="QDU71559.1"/>
    </source>
</evidence>
<sequence length="64" mass="7923">MRRYKLTDEAWVRLGPLMLAPKPGRRWNDHRTTRNGMFWVLNSSAPWRDMPLRYGKWQCVYHRY</sequence>
<dbReference type="PANTHER" id="PTHR46637">
    <property type="entry name" value="TIS1421-TRANSPOSASE PROTEIN A"/>
    <property type="match status" value="1"/>
</dbReference>
<name>A0A518BX59_9BACT</name>
<proteinExistence type="predicted"/>
<dbReference type="PANTHER" id="PTHR46637:SF1">
    <property type="entry name" value="BLL5188 PROTEIN"/>
    <property type="match status" value="1"/>
</dbReference>
<dbReference type="InterPro" id="IPR025161">
    <property type="entry name" value="IS402-like_dom"/>
</dbReference>
<protein>
    <recommendedName>
        <fullName evidence="1">Insertion element IS402-like domain-containing protein</fullName>
    </recommendedName>
</protein>
<reference evidence="2 3" key="1">
    <citation type="submission" date="2019-02" db="EMBL/GenBank/DDBJ databases">
        <title>Deep-cultivation of Planctomycetes and their phenomic and genomic characterization uncovers novel biology.</title>
        <authorList>
            <person name="Wiegand S."/>
            <person name="Jogler M."/>
            <person name="Boedeker C."/>
            <person name="Pinto D."/>
            <person name="Vollmers J."/>
            <person name="Rivas-Marin E."/>
            <person name="Kohn T."/>
            <person name="Peeters S.H."/>
            <person name="Heuer A."/>
            <person name="Rast P."/>
            <person name="Oberbeckmann S."/>
            <person name="Bunk B."/>
            <person name="Jeske O."/>
            <person name="Meyerdierks A."/>
            <person name="Storesund J.E."/>
            <person name="Kallscheuer N."/>
            <person name="Luecker S."/>
            <person name="Lage O.M."/>
            <person name="Pohl T."/>
            <person name="Merkel B.J."/>
            <person name="Hornburger P."/>
            <person name="Mueller R.-W."/>
            <person name="Bruemmer F."/>
            <person name="Labrenz M."/>
            <person name="Spormann A.M."/>
            <person name="Op den Camp H."/>
            <person name="Overmann J."/>
            <person name="Amann R."/>
            <person name="Jetten M.S.M."/>
            <person name="Mascher T."/>
            <person name="Medema M.H."/>
            <person name="Devos D.P."/>
            <person name="Kaster A.-K."/>
            <person name="Ovreas L."/>
            <person name="Rohde M."/>
            <person name="Galperin M.Y."/>
            <person name="Jogler C."/>
        </authorList>
    </citation>
    <scope>NUCLEOTIDE SEQUENCE [LARGE SCALE GENOMIC DNA]</scope>
    <source>
        <strain evidence="2 3">Pan265</strain>
    </source>
</reference>
<accession>A0A518BX59</accession>
<evidence type="ECO:0000313" key="3">
    <source>
        <dbReference type="Proteomes" id="UP000320386"/>
    </source>
</evidence>
<evidence type="ECO:0000259" key="1">
    <source>
        <dbReference type="Pfam" id="PF13340"/>
    </source>
</evidence>
<dbReference type="Proteomes" id="UP000320386">
    <property type="component" value="Chromosome"/>
</dbReference>
<dbReference type="AlphaFoldDB" id="A0A518BX59"/>
<dbReference type="KEGG" id="mcad:Pan265_14090"/>
<dbReference type="InterPro" id="IPR052909">
    <property type="entry name" value="Transposase_6_like"/>
</dbReference>
<dbReference type="Pfam" id="PF13340">
    <property type="entry name" value="DUF4096"/>
    <property type="match status" value="1"/>
</dbReference>
<dbReference type="RefSeq" id="WP_236254249.1">
    <property type="nucleotide sequence ID" value="NZ_CP036280.1"/>
</dbReference>
<keyword evidence="3" id="KW-1185">Reference proteome</keyword>
<dbReference type="EMBL" id="CP036280">
    <property type="protein sequence ID" value="QDU71559.1"/>
    <property type="molecule type" value="Genomic_DNA"/>
</dbReference>
<organism evidence="2 3">
    <name type="scientific">Mucisphaera calidilacus</name>
    <dbReference type="NCBI Taxonomy" id="2527982"/>
    <lineage>
        <taxon>Bacteria</taxon>
        <taxon>Pseudomonadati</taxon>
        <taxon>Planctomycetota</taxon>
        <taxon>Phycisphaerae</taxon>
        <taxon>Phycisphaerales</taxon>
        <taxon>Phycisphaeraceae</taxon>
        <taxon>Mucisphaera</taxon>
    </lineage>
</organism>
<feature type="domain" description="Insertion element IS402-like" evidence="1">
    <location>
        <begin position="6"/>
        <end position="64"/>
    </location>
</feature>